<reference evidence="13" key="1">
    <citation type="submission" date="2021-03" db="EMBL/GenBank/DDBJ databases">
        <title>Leucobacter chromiisoli sp. nov., isolated from chromium-containing soil of chemical plant.</title>
        <authorList>
            <person name="Xu Z."/>
        </authorList>
    </citation>
    <scope>NUCLEOTIDE SEQUENCE</scope>
    <source>
        <strain evidence="13">S27</strain>
    </source>
</reference>
<feature type="compositionally biased region" description="Basic and acidic residues" evidence="11">
    <location>
        <begin position="398"/>
        <end position="409"/>
    </location>
</feature>
<evidence type="ECO:0000256" key="4">
    <source>
        <dbReference type="ARBA" id="ARBA00022448"/>
    </source>
</evidence>
<keyword evidence="4" id="KW-0813">Transport</keyword>
<proteinExistence type="inferred from homology"/>
<dbReference type="Gene3D" id="1.10.3720.10">
    <property type="entry name" value="MetI-like"/>
    <property type="match status" value="1"/>
</dbReference>
<dbReference type="PROSITE" id="PS50928">
    <property type="entry name" value="ABC_TM1"/>
    <property type="match status" value="1"/>
</dbReference>
<evidence type="ECO:0000256" key="7">
    <source>
        <dbReference type="ARBA" id="ARBA00022692"/>
    </source>
</evidence>
<keyword evidence="7 10" id="KW-0812">Transmembrane</keyword>
<feature type="transmembrane region" description="Helical" evidence="10">
    <location>
        <begin position="363"/>
        <end position="384"/>
    </location>
</feature>
<feature type="region of interest" description="Disordered" evidence="11">
    <location>
        <begin position="388"/>
        <end position="439"/>
    </location>
</feature>
<comment type="function">
    <text evidence="1">Part of the binding-protein-dependent transport system for phosphate; probably responsible for the translocation of the substrate across the membrane.</text>
</comment>
<evidence type="ECO:0000259" key="12">
    <source>
        <dbReference type="PROSITE" id="PS50928"/>
    </source>
</evidence>
<dbReference type="InterPro" id="IPR035906">
    <property type="entry name" value="MetI-like_sf"/>
</dbReference>
<dbReference type="InterPro" id="IPR051408">
    <property type="entry name" value="Phosphate_transprt_permease"/>
</dbReference>
<gene>
    <name evidence="13" type="primary">pstA</name>
    <name evidence="13" type="ORF">J4H92_12835</name>
</gene>
<feature type="compositionally biased region" description="Low complexity" evidence="11">
    <location>
        <begin position="413"/>
        <end position="424"/>
    </location>
</feature>
<keyword evidence="14" id="KW-1185">Reference proteome</keyword>
<feature type="domain" description="ABC transmembrane type-1" evidence="12">
    <location>
        <begin position="177"/>
        <end position="380"/>
    </location>
</feature>
<evidence type="ECO:0000256" key="1">
    <source>
        <dbReference type="ARBA" id="ARBA00003510"/>
    </source>
</evidence>
<comment type="similarity">
    <text evidence="3 10">Belongs to the binding-protein-dependent transport system permease family. CysTW subfamily.</text>
</comment>
<dbReference type="InterPro" id="IPR005672">
    <property type="entry name" value="Phosphate_PstA"/>
</dbReference>
<feature type="transmembrane region" description="Helical" evidence="10">
    <location>
        <begin position="247"/>
        <end position="269"/>
    </location>
</feature>
<dbReference type="GO" id="GO:0035435">
    <property type="term" value="P:phosphate ion transmembrane transport"/>
    <property type="evidence" value="ECO:0007669"/>
    <property type="project" value="InterPro"/>
</dbReference>
<dbReference type="RefSeq" id="WP_208098595.1">
    <property type="nucleotide sequence ID" value="NZ_JAGDYM010000015.1"/>
</dbReference>
<evidence type="ECO:0000256" key="2">
    <source>
        <dbReference type="ARBA" id="ARBA00004651"/>
    </source>
</evidence>
<dbReference type="Pfam" id="PF00528">
    <property type="entry name" value="BPD_transp_1"/>
    <property type="match status" value="1"/>
</dbReference>
<dbReference type="InterPro" id="IPR000515">
    <property type="entry name" value="MetI-like"/>
</dbReference>
<dbReference type="Proteomes" id="UP000664382">
    <property type="component" value="Unassembled WGS sequence"/>
</dbReference>
<keyword evidence="9 10" id="KW-0472">Membrane</keyword>
<evidence type="ECO:0000313" key="14">
    <source>
        <dbReference type="Proteomes" id="UP000664382"/>
    </source>
</evidence>
<keyword evidence="6" id="KW-0592">Phosphate transport</keyword>
<dbReference type="PANTHER" id="PTHR42922">
    <property type="entry name" value="PHOSPHATE TRANSPORT SYSTEM PERMEASE PROTEIN PSTA"/>
    <property type="match status" value="1"/>
</dbReference>
<evidence type="ECO:0000256" key="8">
    <source>
        <dbReference type="ARBA" id="ARBA00022989"/>
    </source>
</evidence>
<organism evidence="13 14">
    <name type="scientific">Leucobacter weissii</name>
    <dbReference type="NCBI Taxonomy" id="1983706"/>
    <lineage>
        <taxon>Bacteria</taxon>
        <taxon>Bacillati</taxon>
        <taxon>Actinomycetota</taxon>
        <taxon>Actinomycetes</taxon>
        <taxon>Micrococcales</taxon>
        <taxon>Microbacteriaceae</taxon>
        <taxon>Leucobacter</taxon>
    </lineage>
</organism>
<evidence type="ECO:0000256" key="5">
    <source>
        <dbReference type="ARBA" id="ARBA00022475"/>
    </source>
</evidence>
<dbReference type="NCBIfam" id="TIGR00974">
    <property type="entry name" value="3a0107s02c"/>
    <property type="match status" value="1"/>
</dbReference>
<evidence type="ECO:0000256" key="3">
    <source>
        <dbReference type="ARBA" id="ARBA00007069"/>
    </source>
</evidence>
<feature type="transmembrane region" description="Helical" evidence="10">
    <location>
        <begin position="222"/>
        <end position="241"/>
    </location>
</feature>
<dbReference type="GO" id="GO:0005886">
    <property type="term" value="C:plasma membrane"/>
    <property type="evidence" value="ECO:0007669"/>
    <property type="project" value="UniProtKB-SubCell"/>
</dbReference>
<feature type="transmembrane region" description="Helical" evidence="10">
    <location>
        <begin position="290"/>
        <end position="312"/>
    </location>
</feature>
<dbReference type="AlphaFoldDB" id="A0A939S968"/>
<evidence type="ECO:0000256" key="6">
    <source>
        <dbReference type="ARBA" id="ARBA00022592"/>
    </source>
</evidence>
<dbReference type="EMBL" id="JAGDYM010000015">
    <property type="protein sequence ID" value="MBO1902831.1"/>
    <property type="molecule type" value="Genomic_DNA"/>
</dbReference>
<evidence type="ECO:0000256" key="11">
    <source>
        <dbReference type="SAM" id="MobiDB-lite"/>
    </source>
</evidence>
<name>A0A939S968_9MICO</name>
<keyword evidence="5 10" id="KW-1003">Cell membrane</keyword>
<dbReference type="CDD" id="cd06261">
    <property type="entry name" value="TM_PBP2"/>
    <property type="match status" value="1"/>
</dbReference>
<accession>A0A939S968</accession>
<evidence type="ECO:0000256" key="10">
    <source>
        <dbReference type="RuleBase" id="RU363043"/>
    </source>
</evidence>
<dbReference type="SUPFAM" id="SSF161098">
    <property type="entry name" value="MetI-like"/>
    <property type="match status" value="1"/>
</dbReference>
<comment type="caution">
    <text evidence="13">The sequence shown here is derived from an EMBL/GenBank/DDBJ whole genome shotgun (WGS) entry which is preliminary data.</text>
</comment>
<feature type="transmembrane region" description="Helical" evidence="10">
    <location>
        <begin position="87"/>
        <end position="106"/>
    </location>
</feature>
<evidence type="ECO:0000256" key="9">
    <source>
        <dbReference type="ARBA" id="ARBA00023136"/>
    </source>
</evidence>
<sequence>MTDTLIGTESSERDHETAPAELPARHAAPPVVAGTVTPDVSDVEEGERRDLRGVRAEDAFNLLGALAAGIAIATLLFGWIAPLTGPIGWFIVAFLSFLAVYSYLVRLGAGWQEVKDRIATTLFVSAAVILVGALLFVISYALIRGSEALPHLNFFTQDMELAGPLDPLDVGGILHAILGTLIQISIALAITIPLGVLTALYLNEVGGRFARFVRTIADAMTALPSIVAGLFIYAAVILLITNQRSGFAAALAITVMMLPIVIRASDVVLRLVAGNLREAAYALGATRWRTVWHVVLPTARSGLVTAVILGTARGIGETSPVLLTSGMTNVTNLNPFEGAMISLPLQVFDFVRSPEPNMIARGFGTAAVLLLLVLALFTIARMIGGRGPGQLSKRGERRVKDASKRDMRRMSRAAEASLQAAPSAQIPPDPQPAQTATDR</sequence>
<dbReference type="PANTHER" id="PTHR42922:SF1">
    <property type="entry name" value="PHOSPHATE TRANSPORT SYSTEM PERMEASE PROTEIN PSTA"/>
    <property type="match status" value="1"/>
</dbReference>
<keyword evidence="8 10" id="KW-1133">Transmembrane helix</keyword>
<comment type="subcellular location">
    <subcellularLocation>
        <location evidence="2 10">Cell membrane</location>
        <topology evidence="2 10">Multi-pass membrane protein</topology>
    </subcellularLocation>
</comment>
<dbReference type="GO" id="GO:0005315">
    <property type="term" value="F:phosphate transmembrane transporter activity"/>
    <property type="evidence" value="ECO:0007669"/>
    <property type="project" value="InterPro"/>
</dbReference>
<feature type="transmembrane region" description="Helical" evidence="10">
    <location>
        <begin position="173"/>
        <end position="202"/>
    </location>
</feature>
<feature type="transmembrane region" description="Helical" evidence="10">
    <location>
        <begin position="59"/>
        <end position="81"/>
    </location>
</feature>
<feature type="transmembrane region" description="Helical" evidence="10">
    <location>
        <begin position="118"/>
        <end position="143"/>
    </location>
</feature>
<evidence type="ECO:0000313" key="13">
    <source>
        <dbReference type="EMBL" id="MBO1902831.1"/>
    </source>
</evidence>
<feature type="region of interest" description="Disordered" evidence="11">
    <location>
        <begin position="1"/>
        <end position="26"/>
    </location>
</feature>
<protein>
    <recommendedName>
        <fullName evidence="10">Phosphate transport system permease protein PstA</fullName>
    </recommendedName>
</protein>